<dbReference type="STRING" id="56192.UB38_02530"/>
<evidence type="ECO:0000313" key="4">
    <source>
        <dbReference type="Proteomes" id="UP000241954"/>
    </source>
</evidence>
<dbReference type="Proteomes" id="UP000241954">
    <property type="component" value="Unassembled WGS sequence"/>
</dbReference>
<comment type="caution">
    <text evidence="1">The sequence shown here is derived from an EMBL/GenBank/DDBJ whole genome shotgun (WGS) entry which is preliminary data.</text>
</comment>
<evidence type="ECO:0000313" key="3">
    <source>
        <dbReference type="Proteomes" id="UP000241190"/>
    </source>
</evidence>
<organism evidence="1 4">
    <name type="scientific">Photobacterium iliopiscarium</name>
    <dbReference type="NCBI Taxonomy" id="56192"/>
    <lineage>
        <taxon>Bacteria</taxon>
        <taxon>Pseudomonadati</taxon>
        <taxon>Pseudomonadota</taxon>
        <taxon>Gammaproteobacteria</taxon>
        <taxon>Vibrionales</taxon>
        <taxon>Vibrionaceae</taxon>
        <taxon>Photobacterium</taxon>
    </lineage>
</organism>
<proteinExistence type="predicted"/>
<dbReference type="Proteomes" id="UP000241190">
    <property type="component" value="Unassembled WGS sequence"/>
</dbReference>
<accession>A0A0D8Q4P9</accession>
<dbReference type="AlphaFoldDB" id="A0A0D8Q4P9"/>
<keyword evidence="3" id="KW-1185">Reference proteome</keyword>
<dbReference type="EMBL" id="PYLW01000001">
    <property type="protein sequence ID" value="PSV99616.1"/>
    <property type="molecule type" value="Genomic_DNA"/>
</dbReference>
<evidence type="ECO:0000313" key="1">
    <source>
        <dbReference type="EMBL" id="PSV99616.1"/>
    </source>
</evidence>
<evidence type="ECO:0000313" key="2">
    <source>
        <dbReference type="EMBL" id="PSW93094.1"/>
    </source>
</evidence>
<name>A0A0D8Q4P9_9GAMM</name>
<dbReference type="RefSeq" id="WP_045036279.1">
    <property type="nucleotide sequence ID" value="NZ_CAMQYU010000025.1"/>
</dbReference>
<dbReference type="GeneID" id="93547008"/>
<protein>
    <submittedName>
        <fullName evidence="1">Uncharacterized protein</fullName>
    </submittedName>
</protein>
<dbReference type="OrthoDB" id="5816727at2"/>
<dbReference type="EMBL" id="PYOP01000030">
    <property type="protein sequence ID" value="PSW93094.1"/>
    <property type="molecule type" value="Genomic_DNA"/>
</dbReference>
<sequence>MQQEEFETLVKELAQLDSVSAILEMLANNEEPEVAEAAAALIGHFSLAEIEGEKRIYHVFSQENEQGEPEEFAEWVMNDGDEMMRFIAWFFYTTFEITDKETYLAAGCTYKPVKRS</sequence>
<reference evidence="1 4" key="1">
    <citation type="submission" date="2018-01" db="EMBL/GenBank/DDBJ databases">
        <title>Whole genome sequencing of Histamine producing bacteria.</title>
        <authorList>
            <person name="Butler K."/>
        </authorList>
    </citation>
    <scope>NUCLEOTIDE SEQUENCE [LARGE SCALE GENOMIC DNA]</scope>
    <source>
        <strain evidence="2 3">ATCC 51761</strain>
        <strain evidence="1 4">NCIMB 13481</strain>
    </source>
</reference>
<gene>
    <name evidence="1" type="ORF">C9I88_00175</name>
    <name evidence="2" type="ORF">C9J52_16005</name>
</gene>